<protein>
    <submittedName>
        <fullName evidence="1">Uncharacterized protein</fullName>
    </submittedName>
</protein>
<organism evidence="1 2">
    <name type="scientific">Paenibacillus gansuensis</name>
    <dbReference type="NCBI Taxonomy" id="306542"/>
    <lineage>
        <taxon>Bacteria</taxon>
        <taxon>Bacillati</taxon>
        <taxon>Bacillota</taxon>
        <taxon>Bacilli</taxon>
        <taxon>Bacillales</taxon>
        <taxon>Paenibacillaceae</taxon>
        <taxon>Paenibacillus</taxon>
    </lineage>
</organism>
<name>A0ABW5PFP0_9BACL</name>
<dbReference type="Proteomes" id="UP001597541">
    <property type="component" value="Unassembled WGS sequence"/>
</dbReference>
<comment type="caution">
    <text evidence="1">The sequence shown here is derived from an EMBL/GenBank/DDBJ whole genome shotgun (WGS) entry which is preliminary data.</text>
</comment>
<evidence type="ECO:0000313" key="2">
    <source>
        <dbReference type="Proteomes" id="UP001597541"/>
    </source>
</evidence>
<keyword evidence="2" id="KW-1185">Reference proteome</keyword>
<dbReference type="RefSeq" id="WP_377602566.1">
    <property type="nucleotide sequence ID" value="NZ_JBHUME010000007.1"/>
</dbReference>
<reference evidence="2" key="1">
    <citation type="journal article" date="2019" name="Int. J. Syst. Evol. Microbiol.">
        <title>The Global Catalogue of Microorganisms (GCM) 10K type strain sequencing project: providing services to taxonomists for standard genome sequencing and annotation.</title>
        <authorList>
            <consortium name="The Broad Institute Genomics Platform"/>
            <consortium name="The Broad Institute Genome Sequencing Center for Infectious Disease"/>
            <person name="Wu L."/>
            <person name="Ma J."/>
        </authorList>
    </citation>
    <scope>NUCLEOTIDE SEQUENCE [LARGE SCALE GENOMIC DNA]</scope>
    <source>
        <strain evidence="2">KCTC 3950</strain>
    </source>
</reference>
<proteinExistence type="predicted"/>
<sequence length="91" mass="11009">MNLQDTLFNWLQIKLVCNARPEDRAAAETRDFFELMLREDHHVGKYEIERMDDTMVYVVYETGDSRKKKLIDREEAFRLLHDITENPKYNE</sequence>
<gene>
    <name evidence="1" type="ORF">ACFSUF_10125</name>
</gene>
<evidence type="ECO:0000313" key="1">
    <source>
        <dbReference type="EMBL" id="MFD2612777.1"/>
    </source>
</evidence>
<accession>A0ABW5PFP0</accession>
<dbReference type="EMBL" id="JBHUME010000007">
    <property type="protein sequence ID" value="MFD2612777.1"/>
    <property type="molecule type" value="Genomic_DNA"/>
</dbReference>